<dbReference type="InterPro" id="IPR050624">
    <property type="entry name" value="HTH-type_Tx_Regulator"/>
</dbReference>
<dbReference type="KEGG" id="dor:Desor_2675"/>
<dbReference type="PANTHER" id="PTHR43479">
    <property type="entry name" value="ACREF/ENVCD OPERON REPRESSOR-RELATED"/>
    <property type="match status" value="1"/>
</dbReference>
<dbReference type="InterPro" id="IPR039532">
    <property type="entry name" value="TetR_C_Firmicutes"/>
</dbReference>
<dbReference type="HOGENOM" id="CLU_087539_3_1_9"/>
<organism evidence="4 5">
    <name type="scientific">Desulfosporosinus orientis (strain ATCC 19365 / DSM 765 / NCIMB 8382 / VKM B-1628 / Singapore I)</name>
    <name type="common">Desulfotomaculum orientis</name>
    <dbReference type="NCBI Taxonomy" id="768706"/>
    <lineage>
        <taxon>Bacteria</taxon>
        <taxon>Bacillati</taxon>
        <taxon>Bacillota</taxon>
        <taxon>Clostridia</taxon>
        <taxon>Eubacteriales</taxon>
        <taxon>Desulfitobacteriaceae</taxon>
        <taxon>Desulfosporosinus</taxon>
    </lineage>
</organism>
<dbReference type="STRING" id="768706.Desor_2675"/>
<dbReference type="InterPro" id="IPR009057">
    <property type="entry name" value="Homeodomain-like_sf"/>
</dbReference>
<proteinExistence type="predicted"/>
<keyword evidence="5" id="KW-1185">Reference proteome</keyword>
<protein>
    <submittedName>
        <fullName evidence="4">Transcriptional regulator</fullName>
    </submittedName>
</protein>
<dbReference type="Gene3D" id="1.10.357.10">
    <property type="entry name" value="Tetracycline Repressor, domain 2"/>
    <property type="match status" value="1"/>
</dbReference>
<dbReference type="PATRIC" id="fig|768706.3.peg.2685"/>
<evidence type="ECO:0000256" key="2">
    <source>
        <dbReference type="PROSITE-ProRule" id="PRU00335"/>
    </source>
</evidence>
<sequence>MQLKNDMRVIRTKRAIRQAFLTLLTEKKYENITVQDIAREAFINRNTFYTHYIDKTDLLEKLSNECLDDLKKCLAEKNIPELDDDLLYTIIKDVLNTIEMNAGFYRSMMIDSDSAFFTEKLATTLKDIVYPYISDSTGQEKDLFIEYLISGFIGIIRMYLKGDIKVSIEKLSNFFFNFIHQNPYSLFLKNT</sequence>
<reference evidence="5" key="1">
    <citation type="submission" date="2011-11" db="EMBL/GenBank/DDBJ databases">
        <title>Complete sequence of Desulfosporosinus orientis DSM 765.</title>
        <authorList>
            <person name="Lucas S."/>
            <person name="Han J."/>
            <person name="Lapidus A."/>
            <person name="Cheng J.-F."/>
            <person name="Goodwin L."/>
            <person name="Pitluck S."/>
            <person name="Peters L."/>
            <person name="Ovchinnikova G."/>
            <person name="Teshima H."/>
            <person name="Detter J.C."/>
            <person name="Han C."/>
            <person name="Tapia R."/>
            <person name="Land M."/>
            <person name="Hauser L."/>
            <person name="Kyrpides N."/>
            <person name="Ivanova N."/>
            <person name="Pagani I."/>
            <person name="Pester M."/>
            <person name="Spring S."/>
            <person name="Ollivier B."/>
            <person name="Rattei T."/>
            <person name="Klenk H.-P."/>
            <person name="Wagner M."/>
            <person name="Loy A."/>
            <person name="Woyke T."/>
        </authorList>
    </citation>
    <scope>NUCLEOTIDE SEQUENCE [LARGE SCALE GENOMIC DNA]</scope>
    <source>
        <strain evidence="5">ATCC 19365 / DSM 765 / NCIMB 8382 / VKM B-1628</strain>
    </source>
</reference>
<name>G7W911_DESOD</name>
<dbReference type="Proteomes" id="UP000006346">
    <property type="component" value="Chromosome"/>
</dbReference>
<evidence type="ECO:0000313" key="5">
    <source>
        <dbReference type="Proteomes" id="UP000006346"/>
    </source>
</evidence>
<feature type="DNA-binding region" description="H-T-H motif" evidence="2">
    <location>
        <begin position="33"/>
        <end position="52"/>
    </location>
</feature>
<gene>
    <name evidence="4" type="ordered locus">Desor_2675</name>
</gene>
<reference evidence="4 5" key="2">
    <citation type="journal article" date="2012" name="J. Bacteriol.">
        <title>Complete genome sequences of Desulfosporosinus orientis DSM765T, Desulfosporosinus youngiae DSM17734T, Desulfosporosinus meridiei DSM13257T, and Desulfosporosinus acidiphilus DSM22704T.</title>
        <authorList>
            <person name="Pester M."/>
            <person name="Brambilla E."/>
            <person name="Alazard D."/>
            <person name="Rattei T."/>
            <person name="Weinmaier T."/>
            <person name="Han J."/>
            <person name="Lucas S."/>
            <person name="Lapidus A."/>
            <person name="Cheng J.F."/>
            <person name="Goodwin L."/>
            <person name="Pitluck S."/>
            <person name="Peters L."/>
            <person name="Ovchinnikova G."/>
            <person name="Teshima H."/>
            <person name="Detter J.C."/>
            <person name="Han C.S."/>
            <person name="Tapia R."/>
            <person name="Land M.L."/>
            <person name="Hauser L."/>
            <person name="Kyrpides N.C."/>
            <person name="Ivanova N.N."/>
            <person name="Pagani I."/>
            <person name="Huntmann M."/>
            <person name="Wei C.L."/>
            <person name="Davenport K.W."/>
            <person name="Daligault H."/>
            <person name="Chain P.S."/>
            <person name="Chen A."/>
            <person name="Mavromatis K."/>
            <person name="Markowitz V."/>
            <person name="Szeto E."/>
            <person name="Mikhailova N."/>
            <person name="Pati A."/>
            <person name="Wagner M."/>
            <person name="Woyke T."/>
            <person name="Ollivier B."/>
            <person name="Klenk H.P."/>
            <person name="Spring S."/>
            <person name="Loy A."/>
        </authorList>
    </citation>
    <scope>NUCLEOTIDE SEQUENCE [LARGE SCALE GENOMIC DNA]</scope>
    <source>
        <strain evidence="5">ATCC 19365 / DSM 765 / NCIMB 8382 / VKM B-1628</strain>
    </source>
</reference>
<dbReference type="Pfam" id="PF00440">
    <property type="entry name" value="TetR_N"/>
    <property type="match status" value="1"/>
</dbReference>
<feature type="domain" description="HTH tetR-type" evidence="3">
    <location>
        <begin position="10"/>
        <end position="70"/>
    </location>
</feature>
<accession>G7W911</accession>
<dbReference type="GO" id="GO:0003677">
    <property type="term" value="F:DNA binding"/>
    <property type="evidence" value="ECO:0007669"/>
    <property type="project" value="UniProtKB-UniRule"/>
</dbReference>
<keyword evidence="1 2" id="KW-0238">DNA-binding</keyword>
<evidence type="ECO:0000313" key="4">
    <source>
        <dbReference type="EMBL" id="AET68220.1"/>
    </source>
</evidence>
<dbReference type="SUPFAM" id="SSF46689">
    <property type="entry name" value="Homeodomain-like"/>
    <property type="match status" value="1"/>
</dbReference>
<dbReference type="PROSITE" id="PS50977">
    <property type="entry name" value="HTH_TETR_2"/>
    <property type="match status" value="1"/>
</dbReference>
<evidence type="ECO:0000256" key="1">
    <source>
        <dbReference type="ARBA" id="ARBA00023125"/>
    </source>
</evidence>
<dbReference type="eggNOG" id="COG1309">
    <property type="taxonomic scope" value="Bacteria"/>
</dbReference>
<evidence type="ECO:0000259" key="3">
    <source>
        <dbReference type="PROSITE" id="PS50977"/>
    </source>
</evidence>
<dbReference type="InterPro" id="IPR001647">
    <property type="entry name" value="HTH_TetR"/>
</dbReference>
<dbReference type="Pfam" id="PF14278">
    <property type="entry name" value="TetR_C_8"/>
    <property type="match status" value="1"/>
</dbReference>
<dbReference type="EMBL" id="CP003108">
    <property type="protein sequence ID" value="AET68220.1"/>
    <property type="molecule type" value="Genomic_DNA"/>
</dbReference>
<dbReference type="PANTHER" id="PTHR43479:SF7">
    <property type="entry name" value="TETR-FAMILY TRANSCRIPTIONAL REGULATOR"/>
    <property type="match status" value="1"/>
</dbReference>
<dbReference type="AlphaFoldDB" id="G7W911"/>